<evidence type="ECO:0000313" key="2">
    <source>
        <dbReference type="EMBL" id="NYG56167.1"/>
    </source>
</evidence>
<dbReference type="Pfam" id="PF13830">
    <property type="entry name" value="DUF4192"/>
    <property type="match status" value="1"/>
</dbReference>
<feature type="region of interest" description="Disordered" evidence="1">
    <location>
        <begin position="198"/>
        <end position="223"/>
    </location>
</feature>
<organism evidence="2 3">
    <name type="scientific">Nocardioides perillae</name>
    <dbReference type="NCBI Taxonomy" id="1119534"/>
    <lineage>
        <taxon>Bacteria</taxon>
        <taxon>Bacillati</taxon>
        <taxon>Actinomycetota</taxon>
        <taxon>Actinomycetes</taxon>
        <taxon>Propionibacteriales</taxon>
        <taxon>Nocardioidaceae</taxon>
        <taxon>Nocardioides</taxon>
    </lineage>
</organism>
<dbReference type="InterPro" id="IPR025447">
    <property type="entry name" value="DUF4192"/>
</dbReference>
<sequence>MTTPTPSPAPTYTVRSPEDLLALVPVVLGFEPEESVTLLGFPDTRGVRQGRCFHGRVDLPDGPDTATPDAHEVHRLVEAITEPVVRHAVPRVVLVVHSTRPALAGVVVDALLAALAERAPGAVVPGVVLADGRRWWTLPGGGPPRAGCAYDVAHHPLRLQAVVDGRVTHPSRAALAATLDPEPSAVARVAEAARSRPWLVPAAGPGRPGDPGEPGEPDGAATAAERDAAFVGEAVRGAMRPPTERPVLDDDAAARLLLAVREPALREVACLLLTRATAEAHTTLWRDLVRRAPDHLRGPAATLLALSAWVAGDGALAWCALDRCGAGGPAATLADLVASMLERAVPPEVWERCVQAA</sequence>
<evidence type="ECO:0000313" key="3">
    <source>
        <dbReference type="Proteomes" id="UP000544110"/>
    </source>
</evidence>
<name>A0A7Y9RT88_9ACTN</name>
<protein>
    <recommendedName>
        <fullName evidence="4">DUF4192 domain-containing protein</fullName>
    </recommendedName>
</protein>
<dbReference type="EMBL" id="JACCAC010000001">
    <property type="protein sequence ID" value="NYG56167.1"/>
    <property type="molecule type" value="Genomic_DNA"/>
</dbReference>
<proteinExistence type="predicted"/>
<dbReference type="AlphaFoldDB" id="A0A7Y9RT88"/>
<reference evidence="2 3" key="1">
    <citation type="submission" date="2020-07" db="EMBL/GenBank/DDBJ databases">
        <title>Sequencing the genomes of 1000 actinobacteria strains.</title>
        <authorList>
            <person name="Klenk H.-P."/>
        </authorList>
    </citation>
    <scope>NUCLEOTIDE SEQUENCE [LARGE SCALE GENOMIC DNA]</scope>
    <source>
        <strain evidence="2 3">DSM 24552</strain>
    </source>
</reference>
<comment type="caution">
    <text evidence="2">The sequence shown here is derived from an EMBL/GenBank/DDBJ whole genome shotgun (WGS) entry which is preliminary data.</text>
</comment>
<gene>
    <name evidence="2" type="ORF">BJ989_002471</name>
</gene>
<keyword evidence="3" id="KW-1185">Reference proteome</keyword>
<accession>A0A7Y9RT88</accession>
<evidence type="ECO:0008006" key="4">
    <source>
        <dbReference type="Google" id="ProtNLM"/>
    </source>
</evidence>
<evidence type="ECO:0000256" key="1">
    <source>
        <dbReference type="SAM" id="MobiDB-lite"/>
    </source>
</evidence>
<dbReference type="Proteomes" id="UP000544110">
    <property type="component" value="Unassembled WGS sequence"/>
</dbReference>
<dbReference type="RefSeq" id="WP_179518473.1">
    <property type="nucleotide sequence ID" value="NZ_JACCAC010000001.1"/>
</dbReference>